<dbReference type="PRINTS" id="PR00114">
    <property type="entry name" value="STPHPHTASE"/>
</dbReference>
<evidence type="ECO:0000313" key="9">
    <source>
        <dbReference type="Proteomes" id="UP000645828"/>
    </source>
</evidence>
<dbReference type="Gene3D" id="3.60.21.10">
    <property type="match status" value="1"/>
</dbReference>
<evidence type="ECO:0000256" key="5">
    <source>
        <dbReference type="ARBA" id="ARBA00022912"/>
    </source>
</evidence>
<keyword evidence="4" id="KW-0378">Hydrolase</keyword>
<dbReference type="SUPFAM" id="SSF56300">
    <property type="entry name" value="Metallo-dependent phosphatases"/>
    <property type="match status" value="1"/>
</dbReference>
<evidence type="ECO:0000256" key="4">
    <source>
        <dbReference type="ARBA" id="ARBA00022801"/>
    </source>
</evidence>
<comment type="cofactor">
    <cofactor evidence="1">
        <name>Mn(2+)</name>
        <dbReference type="ChEBI" id="CHEBI:29035"/>
    </cofactor>
</comment>
<comment type="caution">
    <text evidence="8">The sequence shown here is derived from an EMBL/GenBank/DDBJ whole genome shotgun (WGS) entry which is preliminary data.</text>
</comment>
<organism evidence="8 9">
    <name type="scientific">Nyctereutes procyonoides</name>
    <name type="common">Raccoon dog</name>
    <name type="synonym">Canis procyonoides</name>
    <dbReference type="NCBI Taxonomy" id="34880"/>
    <lineage>
        <taxon>Eukaryota</taxon>
        <taxon>Metazoa</taxon>
        <taxon>Chordata</taxon>
        <taxon>Craniata</taxon>
        <taxon>Vertebrata</taxon>
        <taxon>Euteleostomi</taxon>
        <taxon>Mammalia</taxon>
        <taxon>Eutheria</taxon>
        <taxon>Laurasiatheria</taxon>
        <taxon>Carnivora</taxon>
        <taxon>Caniformia</taxon>
        <taxon>Canidae</taxon>
        <taxon>Nyctereutes</taxon>
    </lineage>
</organism>
<dbReference type="SMART" id="SM00156">
    <property type="entry name" value="PP2Ac"/>
    <property type="match status" value="1"/>
</dbReference>
<dbReference type="GO" id="GO:0004722">
    <property type="term" value="F:protein serine/threonine phosphatase activity"/>
    <property type="evidence" value="ECO:0007669"/>
    <property type="project" value="UniProtKB-EC"/>
</dbReference>
<dbReference type="AlphaFoldDB" id="A0A811ZKQ0"/>
<reference evidence="8" key="1">
    <citation type="submission" date="2020-12" db="EMBL/GenBank/DDBJ databases">
        <authorList>
            <consortium name="Molecular Ecology Group"/>
        </authorList>
    </citation>
    <scope>NUCLEOTIDE SEQUENCE</scope>
    <source>
        <strain evidence="8">TBG_1078</strain>
    </source>
</reference>
<dbReference type="Proteomes" id="UP000645828">
    <property type="component" value="Unassembled WGS sequence"/>
</dbReference>
<dbReference type="InterPro" id="IPR047129">
    <property type="entry name" value="PPA2-like"/>
</dbReference>
<proteinExistence type="predicted"/>
<evidence type="ECO:0000313" key="8">
    <source>
        <dbReference type="EMBL" id="CAD7689512.1"/>
    </source>
</evidence>
<keyword evidence="6" id="KW-0464">Manganese</keyword>
<evidence type="ECO:0000256" key="1">
    <source>
        <dbReference type="ARBA" id="ARBA00001936"/>
    </source>
</evidence>
<accession>A0A811ZKQ0</accession>
<feature type="domain" description="Serine/threonine specific protein phosphatases" evidence="7">
    <location>
        <begin position="1"/>
        <end position="178"/>
    </location>
</feature>
<name>A0A811ZKQ0_NYCPR</name>
<keyword evidence="9" id="KW-1185">Reference proteome</keyword>
<gene>
    <name evidence="8" type="ORF">NYPRO_LOCUS22306</name>
</gene>
<sequence length="259" mass="28960">MELFRIGRLLPGTNYLSLHGRLCGHKLYSVEAVTYMASMMNVYESMELAKVWKYFTDLFDYLPLTALVDGQIFGLHGGLSPSLNGLDHMRALNHSQEVPQEGLLFGGIFHYLILAVYLDISETFSHASGLTLVSRAHQLSVGTIFRTPSYCYCCGMPAAIVELDDTLKYSFPQFDPALRGGEPLITQCPQTTSCKFLLGNICLCMRKYTGFKNKAKKATVIYVFLNKYKWGTNGDKQMGICLGIKLYHGLKCAVLMMSI</sequence>
<dbReference type="InterPro" id="IPR006186">
    <property type="entry name" value="Ser/Thr-sp_prot-phosphatase"/>
</dbReference>
<keyword evidence="3" id="KW-0479">Metal-binding</keyword>
<evidence type="ECO:0000256" key="6">
    <source>
        <dbReference type="ARBA" id="ARBA00023211"/>
    </source>
</evidence>
<evidence type="ECO:0000256" key="2">
    <source>
        <dbReference type="ARBA" id="ARBA00013081"/>
    </source>
</evidence>
<dbReference type="InterPro" id="IPR029052">
    <property type="entry name" value="Metallo-depent_PP-like"/>
</dbReference>
<protein>
    <recommendedName>
        <fullName evidence="2">protein-serine/threonine phosphatase</fullName>
        <ecNumber evidence="2">3.1.3.16</ecNumber>
    </recommendedName>
</protein>
<evidence type="ECO:0000259" key="7">
    <source>
        <dbReference type="SMART" id="SM00156"/>
    </source>
</evidence>
<dbReference type="InterPro" id="IPR004843">
    <property type="entry name" value="Calcineurin-like_PHP"/>
</dbReference>
<dbReference type="EC" id="3.1.3.16" evidence="2"/>
<keyword evidence="5" id="KW-0904">Protein phosphatase</keyword>
<dbReference type="EMBL" id="CAJHUB010000769">
    <property type="protein sequence ID" value="CAD7689512.1"/>
    <property type="molecule type" value="Genomic_DNA"/>
</dbReference>
<evidence type="ECO:0000256" key="3">
    <source>
        <dbReference type="ARBA" id="ARBA00022723"/>
    </source>
</evidence>
<dbReference type="Pfam" id="PF00149">
    <property type="entry name" value="Metallophos"/>
    <property type="match status" value="1"/>
</dbReference>
<dbReference type="PANTHER" id="PTHR45619">
    <property type="entry name" value="SERINE/THREONINE-PROTEIN PHOSPHATASE PP2A-RELATED"/>
    <property type="match status" value="1"/>
</dbReference>
<dbReference type="GO" id="GO:0046872">
    <property type="term" value="F:metal ion binding"/>
    <property type="evidence" value="ECO:0007669"/>
    <property type="project" value="UniProtKB-KW"/>
</dbReference>